<protein>
    <recommendedName>
        <fullName evidence="4">SipW-cognate class signal peptide</fullName>
    </recommendedName>
</protein>
<gene>
    <name evidence="2" type="ORF">HMPREF1862_01382</name>
</gene>
<dbReference type="AlphaFoldDB" id="A0AB34WYK0"/>
<organism evidence="2 3">
    <name type="scientific">Varibaculum cambriense</name>
    <dbReference type="NCBI Taxonomy" id="184870"/>
    <lineage>
        <taxon>Bacteria</taxon>
        <taxon>Bacillati</taxon>
        <taxon>Actinomycetota</taxon>
        <taxon>Actinomycetes</taxon>
        <taxon>Actinomycetales</taxon>
        <taxon>Actinomycetaceae</taxon>
        <taxon>Varibaculum</taxon>
    </lineage>
</organism>
<sequence length="207" mass="21931">MGKHKKSAGKRGYILALALTVALSFSGTFSAMALWKDTANAPGIKVQTETFSAMGVKANGEQKNLFSKQDVDSKECNAVAVPMDSYSASGKPFKVNLDISPKLPGYTYSVNAVDDPSECSCATASGKQTDIPSTAKYACVVAKVTGIDKEKDAGTYSNVGTAIGMDESGNEVKAEDTWSAKLVEKSRNGEAVTSKVNLYRDDVRCSK</sequence>
<dbReference type="Proteomes" id="UP000070572">
    <property type="component" value="Unassembled WGS sequence"/>
</dbReference>
<evidence type="ECO:0008006" key="4">
    <source>
        <dbReference type="Google" id="ProtNLM"/>
    </source>
</evidence>
<name>A0AB34WYK0_9ACTO</name>
<comment type="caution">
    <text evidence="2">The sequence shown here is derived from an EMBL/GenBank/DDBJ whole genome shotgun (WGS) entry which is preliminary data.</text>
</comment>
<evidence type="ECO:0000313" key="3">
    <source>
        <dbReference type="Proteomes" id="UP000070572"/>
    </source>
</evidence>
<evidence type="ECO:0000256" key="1">
    <source>
        <dbReference type="SAM" id="SignalP"/>
    </source>
</evidence>
<proteinExistence type="predicted"/>
<dbReference type="RefSeq" id="WP_060920601.1">
    <property type="nucleotide sequence ID" value="NZ_JAWHBH010000009.1"/>
</dbReference>
<reference evidence="2 3" key="1">
    <citation type="submission" date="2016-01" db="EMBL/GenBank/DDBJ databases">
        <authorList>
            <person name="Mitreva M."/>
            <person name="Pepin K.H."/>
            <person name="Mihindukulasuriya K.A."/>
            <person name="Fulton R."/>
            <person name="Fronick C."/>
            <person name="O'Laughlin M."/>
            <person name="Miner T."/>
            <person name="Herter B."/>
            <person name="Rosa B.A."/>
            <person name="Cordes M."/>
            <person name="Tomlinson C."/>
            <person name="Wollam A."/>
            <person name="Palsikar V.B."/>
            <person name="Mardis E.R."/>
            <person name="Wilson R.K."/>
        </authorList>
    </citation>
    <scope>NUCLEOTIDE SEQUENCE [LARGE SCALE GENOMIC DNA]</scope>
    <source>
        <strain evidence="2 3">DNF00696</strain>
    </source>
</reference>
<keyword evidence="1" id="KW-0732">Signal</keyword>
<evidence type="ECO:0000313" key="2">
    <source>
        <dbReference type="EMBL" id="KXB80158.1"/>
    </source>
</evidence>
<accession>A0AB34WYK0</accession>
<dbReference type="EMBL" id="LSDN01000018">
    <property type="protein sequence ID" value="KXB80158.1"/>
    <property type="molecule type" value="Genomic_DNA"/>
</dbReference>
<feature type="signal peptide" evidence="1">
    <location>
        <begin position="1"/>
        <end position="33"/>
    </location>
</feature>
<feature type="chain" id="PRO_5044336729" description="SipW-cognate class signal peptide" evidence="1">
    <location>
        <begin position="34"/>
        <end position="207"/>
    </location>
</feature>